<evidence type="ECO:0000256" key="13">
    <source>
        <dbReference type="SAM" id="Phobius"/>
    </source>
</evidence>
<comment type="subcellular location">
    <subcellularLocation>
        <location evidence="1">Membrane</location>
        <topology evidence="1">Single-pass membrane protein</topology>
    </subcellularLocation>
</comment>
<dbReference type="PROSITE" id="PS00086">
    <property type="entry name" value="CYTOCHROME_P450"/>
    <property type="match status" value="1"/>
</dbReference>
<dbReference type="Proteomes" id="UP000594261">
    <property type="component" value="Chromosome 11"/>
</dbReference>
<dbReference type="PRINTS" id="PR00385">
    <property type="entry name" value="P450"/>
</dbReference>
<keyword evidence="9 12" id="KW-0503">Monooxygenase</keyword>
<evidence type="ECO:0000256" key="12">
    <source>
        <dbReference type="RuleBase" id="RU000461"/>
    </source>
</evidence>
<keyword evidence="4 13" id="KW-0812">Transmembrane</keyword>
<evidence type="ECO:0000256" key="7">
    <source>
        <dbReference type="ARBA" id="ARBA00023002"/>
    </source>
</evidence>
<dbReference type="InterPro" id="IPR050665">
    <property type="entry name" value="Cytochrome_P450_Monooxygen"/>
</dbReference>
<keyword evidence="8 11" id="KW-0408">Iron</keyword>
<evidence type="ECO:0000256" key="9">
    <source>
        <dbReference type="ARBA" id="ARBA00023033"/>
    </source>
</evidence>
<keyword evidence="10 13" id="KW-0472">Membrane</keyword>
<dbReference type="InterPro" id="IPR036396">
    <property type="entry name" value="Cyt_P450_sf"/>
</dbReference>
<dbReference type="SUPFAM" id="SSF48264">
    <property type="entry name" value="Cytochrome P450"/>
    <property type="match status" value="1"/>
</dbReference>
<dbReference type="RefSeq" id="XP_030942946.1">
    <property type="nucleotide sequence ID" value="XM_031087086.1"/>
</dbReference>
<dbReference type="InParanoid" id="A0A7N2MX26"/>
<organism evidence="14 15">
    <name type="scientific">Quercus lobata</name>
    <name type="common">Valley oak</name>
    <dbReference type="NCBI Taxonomy" id="97700"/>
    <lineage>
        <taxon>Eukaryota</taxon>
        <taxon>Viridiplantae</taxon>
        <taxon>Streptophyta</taxon>
        <taxon>Embryophyta</taxon>
        <taxon>Tracheophyta</taxon>
        <taxon>Spermatophyta</taxon>
        <taxon>Magnoliopsida</taxon>
        <taxon>eudicotyledons</taxon>
        <taxon>Gunneridae</taxon>
        <taxon>Pentapetalae</taxon>
        <taxon>rosids</taxon>
        <taxon>fabids</taxon>
        <taxon>Fagales</taxon>
        <taxon>Fagaceae</taxon>
        <taxon>Quercus</taxon>
    </lineage>
</organism>
<dbReference type="InterPro" id="IPR017972">
    <property type="entry name" value="Cyt_P450_CS"/>
</dbReference>
<dbReference type="OMA" id="PAKMNRD"/>
<evidence type="ECO:0000313" key="15">
    <source>
        <dbReference type="Proteomes" id="UP000594261"/>
    </source>
</evidence>
<dbReference type="KEGG" id="qlo:115967929"/>
<dbReference type="PRINTS" id="PR00463">
    <property type="entry name" value="EP450I"/>
</dbReference>
<dbReference type="AlphaFoldDB" id="A0A7N2MX26"/>
<keyword evidence="15" id="KW-1185">Reference proteome</keyword>
<evidence type="ECO:0000256" key="5">
    <source>
        <dbReference type="ARBA" id="ARBA00022723"/>
    </source>
</evidence>
<dbReference type="Pfam" id="PF00067">
    <property type="entry name" value="p450"/>
    <property type="match status" value="1"/>
</dbReference>
<dbReference type="Gramene" id="QL11p000449:mrna">
    <property type="protein sequence ID" value="QL11p000449:mrna"/>
    <property type="gene ID" value="QL11p000449"/>
</dbReference>
<dbReference type="PANTHER" id="PTHR24282:SF94">
    <property type="entry name" value="CYTOCHROME P450 72C1"/>
    <property type="match status" value="1"/>
</dbReference>
<dbReference type="GeneID" id="115967929"/>
<dbReference type="EMBL" id="LRBV02000011">
    <property type="status" value="NOT_ANNOTATED_CDS"/>
    <property type="molecule type" value="Genomic_DNA"/>
</dbReference>
<dbReference type="GO" id="GO:0016705">
    <property type="term" value="F:oxidoreductase activity, acting on paired donors, with incorporation or reduction of molecular oxygen"/>
    <property type="evidence" value="ECO:0007669"/>
    <property type="project" value="InterPro"/>
</dbReference>
<dbReference type="InterPro" id="IPR002401">
    <property type="entry name" value="Cyt_P450_E_grp-I"/>
</dbReference>
<dbReference type="InterPro" id="IPR001128">
    <property type="entry name" value="Cyt_P450"/>
</dbReference>
<evidence type="ECO:0000256" key="6">
    <source>
        <dbReference type="ARBA" id="ARBA00022989"/>
    </source>
</evidence>
<keyword evidence="3 11" id="KW-0349">Heme</keyword>
<dbReference type="PANTHER" id="PTHR24282">
    <property type="entry name" value="CYTOCHROME P450 FAMILY MEMBER"/>
    <property type="match status" value="1"/>
</dbReference>
<dbReference type="Gene3D" id="1.10.630.10">
    <property type="entry name" value="Cytochrome P450"/>
    <property type="match status" value="1"/>
</dbReference>
<evidence type="ECO:0008006" key="16">
    <source>
        <dbReference type="Google" id="ProtNLM"/>
    </source>
</evidence>
<feature type="binding site" description="axial binding residue" evidence="11">
    <location>
        <position position="472"/>
    </location>
    <ligand>
        <name>heme</name>
        <dbReference type="ChEBI" id="CHEBI:30413"/>
    </ligand>
    <ligandPart>
        <name>Fe</name>
        <dbReference type="ChEBI" id="CHEBI:18248"/>
    </ligandPart>
</feature>
<reference evidence="14 15" key="1">
    <citation type="journal article" date="2016" name="G3 (Bethesda)">
        <title>First Draft Assembly and Annotation of the Genome of a California Endemic Oak Quercus lobata Nee (Fagaceae).</title>
        <authorList>
            <person name="Sork V.L."/>
            <person name="Fitz-Gibbon S.T."/>
            <person name="Puiu D."/>
            <person name="Crepeau M."/>
            <person name="Gugger P.F."/>
            <person name="Sherman R."/>
            <person name="Stevens K."/>
            <person name="Langley C.H."/>
            <person name="Pellegrini M."/>
            <person name="Salzberg S.L."/>
        </authorList>
    </citation>
    <scope>NUCLEOTIDE SEQUENCE [LARGE SCALE GENOMIC DNA]</scope>
    <source>
        <strain evidence="14 15">cv. SW786</strain>
    </source>
</reference>
<dbReference type="GO" id="GO:0005506">
    <property type="term" value="F:iron ion binding"/>
    <property type="evidence" value="ECO:0007669"/>
    <property type="project" value="InterPro"/>
</dbReference>
<keyword evidence="6 13" id="KW-1133">Transmembrane helix</keyword>
<dbReference type="OrthoDB" id="1470350at2759"/>
<accession>A0A7N2MX26</accession>
<reference evidence="14" key="2">
    <citation type="submission" date="2021-01" db="UniProtKB">
        <authorList>
            <consortium name="EnsemblPlants"/>
        </authorList>
    </citation>
    <scope>IDENTIFICATION</scope>
</reference>
<keyword evidence="7 12" id="KW-0560">Oxidoreductase</keyword>
<gene>
    <name evidence="14" type="primary">LOC115967929</name>
</gene>
<dbReference type="GO" id="GO:0004497">
    <property type="term" value="F:monooxygenase activity"/>
    <property type="evidence" value="ECO:0007669"/>
    <property type="project" value="UniProtKB-KW"/>
</dbReference>
<feature type="transmembrane region" description="Helical" evidence="13">
    <location>
        <begin position="12"/>
        <end position="34"/>
    </location>
</feature>
<name>A0A7N2MX26_QUELO</name>
<evidence type="ECO:0000256" key="10">
    <source>
        <dbReference type="ARBA" id="ARBA00023136"/>
    </source>
</evidence>
<evidence type="ECO:0000256" key="1">
    <source>
        <dbReference type="ARBA" id="ARBA00004167"/>
    </source>
</evidence>
<dbReference type="FunFam" id="1.10.630.10:FF:000029">
    <property type="entry name" value="Cytochrome P450 734A1"/>
    <property type="match status" value="1"/>
</dbReference>
<dbReference type="GO" id="GO:0020037">
    <property type="term" value="F:heme binding"/>
    <property type="evidence" value="ECO:0007669"/>
    <property type="project" value="InterPro"/>
</dbReference>
<dbReference type="GO" id="GO:0016020">
    <property type="term" value="C:membrane"/>
    <property type="evidence" value="ECO:0007669"/>
    <property type="project" value="UniProtKB-SubCell"/>
</dbReference>
<proteinExistence type="inferred from homology"/>
<evidence type="ECO:0000256" key="4">
    <source>
        <dbReference type="ARBA" id="ARBA00022692"/>
    </source>
</evidence>
<keyword evidence="5 11" id="KW-0479">Metal-binding</keyword>
<comment type="cofactor">
    <cofactor evidence="11">
        <name>heme</name>
        <dbReference type="ChEBI" id="CHEBI:30413"/>
    </cofactor>
</comment>
<evidence type="ECO:0000256" key="3">
    <source>
        <dbReference type="ARBA" id="ARBA00022617"/>
    </source>
</evidence>
<evidence type="ECO:0000256" key="11">
    <source>
        <dbReference type="PIRSR" id="PIRSR602401-1"/>
    </source>
</evidence>
<comment type="similarity">
    <text evidence="2 12">Belongs to the cytochrome P450 family.</text>
</comment>
<dbReference type="EnsemblPlants" id="QL11p000449:mrna">
    <property type="protein sequence ID" value="QL11p000449:mrna"/>
    <property type="gene ID" value="QL11p000449"/>
</dbReference>
<evidence type="ECO:0000313" key="14">
    <source>
        <dbReference type="EnsemblPlants" id="QL11p000449:mrna"/>
    </source>
</evidence>
<sequence length="524" mass="60542">MLTSMNDYVLYSLAFSLLFLLLYGVLKVSYTIWWKPKLLEKRMKRQGIRGTPYKLMIGDMKEFVRAITEAWSKPINLTHQIVPRVDPFTLNMVQKYGKISMCWTGTRPRLIIMDPEMMKDILYNKLGHYQKPPLNPLILILTRGLTTIEGEQWAKRRRIVNPAFHLERLKGMIPVFTTSCRRMIKQWQKMVSPQQSYEADIWPELQKLTADVISRAAFGSNYEEGKLIFELQKEQILLVLEAMQTLYIPGFRFIPTPKNRRRRKLDKEIKSMLRNIIQKRVNSTRIGESTADDLLGLLLQSSNQNNLPENASVTNDNGLSIEEVIEESKQFYLAGQETTSSWLTWTIIVLAMHPDWQEKAREEVLQVCGKKEPNFEATTHFRIVTMILYEVLRLYPPVIAQYQHARMETKIGDISLPAGVDVVLPTLLIHHDPELWGDDAEEFKPERFSEGVSKASKDQLAFFPFGWGPRTCIGQTFAIIEAKIALAMILQHFSFELSPSYTHAPYTVMTLQPQHGAQITLHQI</sequence>
<evidence type="ECO:0000256" key="8">
    <source>
        <dbReference type="ARBA" id="ARBA00023004"/>
    </source>
</evidence>
<protein>
    <recommendedName>
        <fullName evidence="16">Cytochrome P450</fullName>
    </recommendedName>
</protein>
<evidence type="ECO:0000256" key="2">
    <source>
        <dbReference type="ARBA" id="ARBA00010617"/>
    </source>
</evidence>